<evidence type="ECO:0000256" key="1">
    <source>
        <dbReference type="SAM" id="Phobius"/>
    </source>
</evidence>
<keyword evidence="1" id="KW-0472">Membrane</keyword>
<protein>
    <submittedName>
        <fullName evidence="2">Uncharacterized protein</fullName>
    </submittedName>
</protein>
<keyword evidence="1" id="KW-1133">Transmembrane helix</keyword>
<dbReference type="Proteomes" id="UP001280121">
    <property type="component" value="Unassembled WGS sequence"/>
</dbReference>
<gene>
    <name evidence="2" type="ORF">Ddye_013298</name>
</gene>
<name>A0AAE0CJG6_9ROSI</name>
<keyword evidence="3" id="KW-1185">Reference proteome</keyword>
<keyword evidence="1" id="KW-0812">Transmembrane</keyword>
<evidence type="ECO:0000313" key="3">
    <source>
        <dbReference type="Proteomes" id="UP001280121"/>
    </source>
</evidence>
<sequence>MSIPSTSGDRRSPELSSGFGLGHDLVLLASYAASIVASCIPTGSVVMLQSRGLTSSFKGLDSVLRSTSSNLAIVDLPDRIQVGGVRLQLPGSRAVQRRVLGFGPVLENGRPPERPVAYFPVSFEVTLLWETPVVLVSEHGRSSGHGLGLSKLSLSRWVNWVWIRDWCWICVQVNSLGIMVMVKAGIRWGSVGRYGVGYVPEFALIGDGSGSGLLHLVLDVNI</sequence>
<evidence type="ECO:0000313" key="2">
    <source>
        <dbReference type="EMBL" id="KAK2653442.1"/>
    </source>
</evidence>
<dbReference type="EMBL" id="JANJYI010000004">
    <property type="protein sequence ID" value="KAK2653442.1"/>
    <property type="molecule type" value="Genomic_DNA"/>
</dbReference>
<feature type="transmembrane region" description="Helical" evidence="1">
    <location>
        <begin position="25"/>
        <end position="48"/>
    </location>
</feature>
<accession>A0AAE0CJG6</accession>
<dbReference type="AlphaFoldDB" id="A0AAE0CJG6"/>
<organism evidence="2 3">
    <name type="scientific">Dipteronia dyeriana</name>
    <dbReference type="NCBI Taxonomy" id="168575"/>
    <lineage>
        <taxon>Eukaryota</taxon>
        <taxon>Viridiplantae</taxon>
        <taxon>Streptophyta</taxon>
        <taxon>Embryophyta</taxon>
        <taxon>Tracheophyta</taxon>
        <taxon>Spermatophyta</taxon>
        <taxon>Magnoliopsida</taxon>
        <taxon>eudicotyledons</taxon>
        <taxon>Gunneridae</taxon>
        <taxon>Pentapetalae</taxon>
        <taxon>rosids</taxon>
        <taxon>malvids</taxon>
        <taxon>Sapindales</taxon>
        <taxon>Sapindaceae</taxon>
        <taxon>Hippocastanoideae</taxon>
        <taxon>Acereae</taxon>
        <taxon>Dipteronia</taxon>
    </lineage>
</organism>
<comment type="caution">
    <text evidence="2">The sequence shown here is derived from an EMBL/GenBank/DDBJ whole genome shotgun (WGS) entry which is preliminary data.</text>
</comment>
<proteinExistence type="predicted"/>
<reference evidence="2" key="1">
    <citation type="journal article" date="2023" name="Plant J.">
        <title>Genome sequences and population genomics provide insights into the demographic history, inbreeding, and mutation load of two 'living fossil' tree species of Dipteronia.</title>
        <authorList>
            <person name="Feng Y."/>
            <person name="Comes H.P."/>
            <person name="Chen J."/>
            <person name="Zhu S."/>
            <person name="Lu R."/>
            <person name="Zhang X."/>
            <person name="Li P."/>
            <person name="Qiu J."/>
            <person name="Olsen K.M."/>
            <person name="Qiu Y."/>
        </authorList>
    </citation>
    <scope>NUCLEOTIDE SEQUENCE</scope>
    <source>
        <strain evidence="2">KIB01</strain>
    </source>
</reference>